<dbReference type="CDD" id="cd09725">
    <property type="entry name" value="Cas2_I_II_III"/>
    <property type="match status" value="1"/>
</dbReference>
<evidence type="ECO:0000313" key="11">
    <source>
        <dbReference type="Proteomes" id="UP000671879"/>
    </source>
</evidence>
<dbReference type="HAMAP" id="MF_01471">
    <property type="entry name" value="Cas2"/>
    <property type="match status" value="1"/>
</dbReference>
<evidence type="ECO:0000256" key="7">
    <source>
        <dbReference type="ARBA" id="ARBA00022842"/>
    </source>
</evidence>
<dbReference type="InterPro" id="IPR021127">
    <property type="entry name" value="CRISPR_associated_Cas2"/>
</dbReference>
<gene>
    <name evidence="9 10" type="primary">cas2</name>
    <name evidence="10" type="ORF">KAR29_12665</name>
</gene>
<dbReference type="GO" id="GO:0043571">
    <property type="term" value="P:maintenance of CRISPR repeat elements"/>
    <property type="evidence" value="ECO:0007669"/>
    <property type="project" value="UniProtKB-UniRule"/>
</dbReference>
<dbReference type="GO" id="GO:0004521">
    <property type="term" value="F:RNA endonuclease activity"/>
    <property type="evidence" value="ECO:0007669"/>
    <property type="project" value="InterPro"/>
</dbReference>
<evidence type="ECO:0000256" key="8">
    <source>
        <dbReference type="ARBA" id="ARBA00023118"/>
    </source>
</evidence>
<keyword evidence="4 9" id="KW-0479">Metal-binding</keyword>
<evidence type="ECO:0000256" key="1">
    <source>
        <dbReference type="ARBA" id="ARBA00001946"/>
    </source>
</evidence>
<comment type="subunit">
    <text evidence="9">Homodimer, forms a heterotetramer with a Cas1 homodimer.</text>
</comment>
<dbReference type="SUPFAM" id="SSF143430">
    <property type="entry name" value="TTP0101/SSO1404-like"/>
    <property type="match status" value="1"/>
</dbReference>
<keyword evidence="3 9" id="KW-0540">Nuclease</keyword>
<dbReference type="GO" id="GO:0016787">
    <property type="term" value="F:hydrolase activity"/>
    <property type="evidence" value="ECO:0007669"/>
    <property type="project" value="UniProtKB-KW"/>
</dbReference>
<evidence type="ECO:0000256" key="4">
    <source>
        <dbReference type="ARBA" id="ARBA00022723"/>
    </source>
</evidence>
<dbReference type="RefSeq" id="WP_274373357.1">
    <property type="nucleotide sequence ID" value="NZ_CP072943.1"/>
</dbReference>
<evidence type="ECO:0000256" key="9">
    <source>
        <dbReference type="HAMAP-Rule" id="MF_01471"/>
    </source>
</evidence>
<dbReference type="Proteomes" id="UP000671879">
    <property type="component" value="Chromosome"/>
</dbReference>
<dbReference type="NCBIfam" id="TIGR01573">
    <property type="entry name" value="cas2"/>
    <property type="match status" value="1"/>
</dbReference>
<keyword evidence="8 9" id="KW-0051">Antiviral defense</keyword>
<dbReference type="AlphaFoldDB" id="A0A9Q7AMK1"/>
<organism evidence="10 11">
    <name type="scientific">Aminithiophilus ramosus</name>
    <dbReference type="NCBI Taxonomy" id="3029084"/>
    <lineage>
        <taxon>Bacteria</taxon>
        <taxon>Thermotogati</taxon>
        <taxon>Synergistota</taxon>
        <taxon>Synergistia</taxon>
        <taxon>Synergistales</taxon>
        <taxon>Aminithiophilaceae</taxon>
        <taxon>Aminithiophilus</taxon>
    </lineage>
</organism>
<evidence type="ECO:0000313" key="10">
    <source>
        <dbReference type="EMBL" id="QTX32143.1"/>
    </source>
</evidence>
<keyword evidence="5 9" id="KW-0255">Endonuclease</keyword>
<protein>
    <recommendedName>
        <fullName evidence="9">CRISPR-associated endoribonuclease Cas2</fullName>
        <ecNumber evidence="9">3.1.-.-</ecNumber>
    </recommendedName>
</protein>
<dbReference type="Pfam" id="PF09827">
    <property type="entry name" value="CRISPR_Cas2"/>
    <property type="match status" value="1"/>
</dbReference>
<dbReference type="Gene3D" id="3.30.70.240">
    <property type="match status" value="1"/>
</dbReference>
<accession>A0A9Q7AMK1</accession>
<dbReference type="PANTHER" id="PTHR34405">
    <property type="entry name" value="CRISPR-ASSOCIATED ENDORIBONUCLEASE CAS2"/>
    <property type="match status" value="1"/>
</dbReference>
<comment type="cofactor">
    <cofactor evidence="1 9">
        <name>Mg(2+)</name>
        <dbReference type="ChEBI" id="CHEBI:18420"/>
    </cofactor>
</comment>
<keyword evidence="11" id="KW-1185">Reference proteome</keyword>
<keyword evidence="6 9" id="KW-0378">Hydrolase</keyword>
<keyword evidence="7 9" id="KW-0460">Magnesium</keyword>
<evidence type="ECO:0000256" key="3">
    <source>
        <dbReference type="ARBA" id="ARBA00022722"/>
    </source>
</evidence>
<dbReference type="EMBL" id="CP072943">
    <property type="protein sequence ID" value="QTX32143.1"/>
    <property type="molecule type" value="Genomic_DNA"/>
</dbReference>
<comment type="similarity">
    <text evidence="2 9">Belongs to the CRISPR-associated endoribonuclease Cas2 protein family.</text>
</comment>
<evidence type="ECO:0000256" key="2">
    <source>
        <dbReference type="ARBA" id="ARBA00009959"/>
    </source>
</evidence>
<dbReference type="GO" id="GO:0046872">
    <property type="term" value="F:metal ion binding"/>
    <property type="evidence" value="ECO:0007669"/>
    <property type="project" value="UniProtKB-UniRule"/>
</dbReference>
<sequence>MHTFFFYDVGQCRVSKVHRYLSRRLFWIQRSVFEGELSPFQRRLIVEDLSRFLDPRKDALLMISTEAPYAWKRTVLGQDLAPRSLVE</sequence>
<dbReference type="GO" id="GO:0051607">
    <property type="term" value="P:defense response to virus"/>
    <property type="evidence" value="ECO:0007669"/>
    <property type="project" value="UniProtKB-UniRule"/>
</dbReference>
<evidence type="ECO:0000256" key="5">
    <source>
        <dbReference type="ARBA" id="ARBA00022759"/>
    </source>
</evidence>
<comment type="function">
    <text evidence="9">CRISPR (clustered regularly interspaced short palindromic repeat), is an adaptive immune system that provides protection against mobile genetic elements (viruses, transposable elements and conjugative plasmids). CRISPR clusters contain sequences complementary to antecedent mobile elements and target invading nucleic acids. CRISPR clusters are transcribed and processed into CRISPR RNA (crRNA). Functions as a ssRNA-specific endoribonuclease. Involved in the integration of spacer DNA into the CRISPR cassette.</text>
</comment>
<proteinExistence type="inferred from homology"/>
<evidence type="ECO:0000256" key="6">
    <source>
        <dbReference type="ARBA" id="ARBA00022801"/>
    </source>
</evidence>
<feature type="binding site" evidence="9">
    <location>
        <position position="8"/>
    </location>
    <ligand>
        <name>Mg(2+)</name>
        <dbReference type="ChEBI" id="CHEBI:18420"/>
        <note>catalytic</note>
    </ligand>
</feature>
<name>A0A9Q7AMK1_9BACT</name>
<dbReference type="PANTHER" id="PTHR34405:SF3">
    <property type="entry name" value="CRISPR-ASSOCIATED ENDORIBONUCLEASE CAS2 3"/>
    <property type="match status" value="1"/>
</dbReference>
<dbReference type="KEGG" id="aram:KAR29_12665"/>
<dbReference type="EC" id="3.1.-.-" evidence="9"/>
<dbReference type="InterPro" id="IPR019199">
    <property type="entry name" value="Virulence_VapD/CRISPR_Cas2"/>
</dbReference>
<reference evidence="11" key="1">
    <citation type="submission" date="2021-04" db="EMBL/GenBank/DDBJ databases">
        <title>A novel Synergistetes isolate from a pyrite-forming mixed culture.</title>
        <authorList>
            <person name="Bunk B."/>
            <person name="Sproer C."/>
            <person name="Spring S."/>
            <person name="Pester M."/>
        </authorList>
    </citation>
    <scope>NUCLEOTIDE SEQUENCE [LARGE SCALE GENOMIC DNA]</scope>
    <source>
        <strain evidence="11">J.5.4.2-T.3.5.2</strain>
    </source>
</reference>